<feature type="repeat" description="ANK" evidence="1">
    <location>
        <begin position="121"/>
        <end position="153"/>
    </location>
</feature>
<keyword evidence="1" id="KW-0040">ANK repeat</keyword>
<dbReference type="GO" id="GO:0071546">
    <property type="term" value="C:pi-body"/>
    <property type="evidence" value="ECO:0007669"/>
    <property type="project" value="TreeGrafter"/>
</dbReference>
<dbReference type="SUPFAM" id="SSF48403">
    <property type="entry name" value="Ankyrin repeat"/>
    <property type="match status" value="1"/>
</dbReference>
<dbReference type="Gene3D" id="1.25.40.10">
    <property type="entry name" value="Tetratricopeptide repeat domain"/>
    <property type="match status" value="1"/>
</dbReference>
<dbReference type="PROSITE" id="PS50297">
    <property type="entry name" value="ANK_REP_REGION"/>
    <property type="match status" value="2"/>
</dbReference>
<dbReference type="AlphaFoldDB" id="A0AAD0UQL7"/>
<dbReference type="InterPro" id="IPR036770">
    <property type="entry name" value="Ankyrin_rpt-contain_sf"/>
</dbReference>
<protein>
    <submittedName>
        <fullName evidence="2">Ankyrin repeat domain-containing protein</fullName>
    </submittedName>
</protein>
<feature type="repeat" description="ANK" evidence="1">
    <location>
        <begin position="195"/>
        <end position="227"/>
    </location>
</feature>
<feature type="repeat" description="ANK" evidence="1">
    <location>
        <begin position="155"/>
        <end position="193"/>
    </location>
</feature>
<reference evidence="2 3" key="1">
    <citation type="submission" date="2018-11" db="EMBL/GenBank/DDBJ databases">
        <title>Complete genome sequence of Leptospira kmetyi isolate LS 001/16 from soil sample associated with a leptospirosis patient in Kelantan.</title>
        <authorList>
            <person name="Muhammad Yusoff F."/>
            <person name="Muhammad Yusoff S."/>
            <person name="Ahmad M.N."/>
            <person name="Yusof N.Y."/>
            <person name="Aziah I."/>
        </authorList>
    </citation>
    <scope>NUCLEOTIDE SEQUENCE [LARGE SCALE GENOMIC DNA]</scope>
    <source>
        <strain evidence="2 3">LS 001/16</strain>
    </source>
</reference>
<sequence>MSLSEHELQESLTKAIRAEEESKIIELISAGADPNRITYVKSLEVPLWFCALPISFSGGVSLKPKSLSALLQNGADIRATNKKGSGAFYHLVYYCKDIERFSEAVNILLSFGLDINQGKEIGKTILYSAVSSGSFEKVKFLLEQGADPNTVDVKDGESPLIRACIDSDKNQNEILKIVAALISAGADVNVHETWKGRSSLMWAVRQGNLELAKLLAKAGADLKAENPKENLNAYLTALEGKHYDIVEWLDGLGAKDTTSRPYRALQYKNIQKEEWKESISAGLKAMVAFPDDWKIPYNIAFAYWKLGDLEESGQWAQKTLDVEFNLGALNLILANHIHKSDPEGLLSVWKKYKAQAAEDKGDKGTFLTNVLWAYYATKKYSEAIEDLGDPWSVSTDENTFFLNLACVYVALDDTASAIRAAMETLRRKYPIEKLNKDEDLKPLTKTTAFRVLIENVNNPHVSETVSRGNDFIELIWNDDEAIERNQFAEEEISQNVFKFDSPHEALLKFAELEDGHIASGWKLDSSQILAVENDLAAELDGILSEFADSQKADLGALLLEWDYEDDGFSYYLCLETYQNLEKARKRYSEYHGTDRNTVYENNLLHRDRIYAQVSFERMIDRLVQGEGFQKVKKLPLFFFVHAEHDSGNEFRAERKV</sequence>
<name>A0AAD0UQL7_9LEPT</name>
<dbReference type="Gene3D" id="1.25.40.20">
    <property type="entry name" value="Ankyrin repeat-containing domain"/>
    <property type="match status" value="2"/>
</dbReference>
<dbReference type="InterPro" id="IPR002110">
    <property type="entry name" value="Ankyrin_rpt"/>
</dbReference>
<evidence type="ECO:0000256" key="1">
    <source>
        <dbReference type="PROSITE-ProRule" id="PRU00023"/>
    </source>
</evidence>
<organism evidence="2 3">
    <name type="scientific">Leptospira kmetyi</name>
    <dbReference type="NCBI Taxonomy" id="408139"/>
    <lineage>
        <taxon>Bacteria</taxon>
        <taxon>Pseudomonadati</taxon>
        <taxon>Spirochaetota</taxon>
        <taxon>Spirochaetia</taxon>
        <taxon>Leptospirales</taxon>
        <taxon>Leptospiraceae</taxon>
        <taxon>Leptospira</taxon>
    </lineage>
</organism>
<dbReference type="InterPro" id="IPR011990">
    <property type="entry name" value="TPR-like_helical_dom_sf"/>
</dbReference>
<dbReference type="PANTHER" id="PTHR24157">
    <property type="entry name" value="ANKYRIN REPEAT, SAM AND BASIC LEUCINE ZIPPER DOMAIN-CONTAINING PROTEIN 1"/>
    <property type="match status" value="1"/>
</dbReference>
<dbReference type="EMBL" id="CP033614">
    <property type="protein sequence ID" value="AYV56763.1"/>
    <property type="molecule type" value="Genomic_DNA"/>
</dbReference>
<dbReference type="KEGG" id="lkm:EFP84_15525"/>
<dbReference type="Proteomes" id="UP000276407">
    <property type="component" value="Chromosome 1"/>
</dbReference>
<dbReference type="SUPFAM" id="SSF48452">
    <property type="entry name" value="TPR-like"/>
    <property type="match status" value="1"/>
</dbReference>
<dbReference type="PROSITE" id="PS50088">
    <property type="entry name" value="ANK_REPEAT"/>
    <property type="match status" value="3"/>
</dbReference>
<proteinExistence type="predicted"/>
<evidence type="ECO:0000313" key="2">
    <source>
        <dbReference type="EMBL" id="AYV56763.1"/>
    </source>
</evidence>
<dbReference type="RefSeq" id="WP_123179999.1">
    <property type="nucleotide sequence ID" value="NZ_CP033614.1"/>
</dbReference>
<dbReference type="SMART" id="SM00248">
    <property type="entry name" value="ANK"/>
    <property type="match status" value="6"/>
</dbReference>
<accession>A0AAD0UQL7</accession>
<evidence type="ECO:0000313" key="3">
    <source>
        <dbReference type="Proteomes" id="UP000276407"/>
    </source>
</evidence>
<dbReference type="PANTHER" id="PTHR24157:SF3">
    <property type="entry name" value="ANKYRIN REPEAT, SAM AND BASIC LEUCINE ZIPPER DOMAIN-CONTAINING PROTEIN 1"/>
    <property type="match status" value="1"/>
</dbReference>
<dbReference type="Pfam" id="PF12796">
    <property type="entry name" value="Ank_2"/>
    <property type="match status" value="1"/>
</dbReference>
<gene>
    <name evidence="2" type="ORF">EFP84_15525</name>
</gene>